<name>A0A165DCY9_9APHY</name>
<dbReference type="Proteomes" id="UP000076871">
    <property type="component" value="Unassembled WGS sequence"/>
</dbReference>
<dbReference type="AlphaFoldDB" id="A0A165DCY9"/>
<feature type="region of interest" description="Disordered" evidence="1">
    <location>
        <begin position="37"/>
        <end position="61"/>
    </location>
</feature>
<reference evidence="2 3" key="1">
    <citation type="journal article" date="2016" name="Mol. Biol. Evol.">
        <title>Comparative Genomics of Early-Diverging Mushroom-Forming Fungi Provides Insights into the Origins of Lignocellulose Decay Capabilities.</title>
        <authorList>
            <person name="Nagy L.G."/>
            <person name="Riley R."/>
            <person name="Tritt A."/>
            <person name="Adam C."/>
            <person name="Daum C."/>
            <person name="Floudas D."/>
            <person name="Sun H."/>
            <person name="Yadav J.S."/>
            <person name="Pangilinan J."/>
            <person name="Larsson K.H."/>
            <person name="Matsuura K."/>
            <person name="Barry K."/>
            <person name="Labutti K."/>
            <person name="Kuo R."/>
            <person name="Ohm R.A."/>
            <person name="Bhattacharya S.S."/>
            <person name="Shirouzu T."/>
            <person name="Yoshinaga Y."/>
            <person name="Martin F.M."/>
            <person name="Grigoriev I.V."/>
            <person name="Hibbett D.S."/>
        </authorList>
    </citation>
    <scope>NUCLEOTIDE SEQUENCE [LARGE SCALE GENOMIC DNA]</scope>
    <source>
        <strain evidence="2 3">93-53</strain>
    </source>
</reference>
<dbReference type="EMBL" id="KV427635">
    <property type="protein sequence ID" value="KZT04595.1"/>
    <property type="molecule type" value="Genomic_DNA"/>
</dbReference>
<dbReference type="STRING" id="1314785.A0A165DCY9"/>
<dbReference type="GeneID" id="63829851"/>
<evidence type="ECO:0000313" key="2">
    <source>
        <dbReference type="EMBL" id="KZT04595.1"/>
    </source>
</evidence>
<evidence type="ECO:0000313" key="3">
    <source>
        <dbReference type="Proteomes" id="UP000076871"/>
    </source>
</evidence>
<sequence length="140" mass="15787">MLTESTRISSIPVSRFILNLRQVSLGNVGLNTISHSTLNTPDFTSPAPYSRIQEQTEQPSPREIRRNLDNIHNKLSIFWDAWNVVDAACGDLKVDLEQAQSTITLPTPYEAHLQSARSVYGVLIECMRAYAQNRLPIFDT</sequence>
<organism evidence="2 3">
    <name type="scientific">Laetiporus sulphureus 93-53</name>
    <dbReference type="NCBI Taxonomy" id="1314785"/>
    <lineage>
        <taxon>Eukaryota</taxon>
        <taxon>Fungi</taxon>
        <taxon>Dikarya</taxon>
        <taxon>Basidiomycota</taxon>
        <taxon>Agaricomycotina</taxon>
        <taxon>Agaricomycetes</taxon>
        <taxon>Polyporales</taxon>
        <taxon>Laetiporus</taxon>
    </lineage>
</organism>
<dbReference type="InParanoid" id="A0A165DCY9"/>
<dbReference type="OrthoDB" id="2771500at2759"/>
<gene>
    <name evidence="2" type="ORF">LAESUDRAFT_760891</name>
</gene>
<dbReference type="RefSeq" id="XP_040762335.1">
    <property type="nucleotide sequence ID" value="XM_040912823.1"/>
</dbReference>
<accession>A0A165DCY9</accession>
<keyword evidence="3" id="KW-1185">Reference proteome</keyword>
<proteinExistence type="predicted"/>
<protein>
    <submittedName>
        <fullName evidence="2">Uncharacterized protein</fullName>
    </submittedName>
</protein>
<evidence type="ECO:0000256" key="1">
    <source>
        <dbReference type="SAM" id="MobiDB-lite"/>
    </source>
</evidence>